<dbReference type="PANTHER" id="PTHR33237:SF21">
    <property type="entry name" value="TRANSMEMBRANE PROTEIN"/>
    <property type="match status" value="1"/>
</dbReference>
<name>A0A803LIZ9_CHEQI</name>
<organism evidence="2 3">
    <name type="scientific">Chenopodium quinoa</name>
    <name type="common">Quinoa</name>
    <dbReference type="NCBI Taxonomy" id="63459"/>
    <lineage>
        <taxon>Eukaryota</taxon>
        <taxon>Viridiplantae</taxon>
        <taxon>Streptophyta</taxon>
        <taxon>Embryophyta</taxon>
        <taxon>Tracheophyta</taxon>
        <taxon>Spermatophyta</taxon>
        <taxon>Magnoliopsida</taxon>
        <taxon>eudicotyledons</taxon>
        <taxon>Gunneridae</taxon>
        <taxon>Pentapetalae</taxon>
        <taxon>Caryophyllales</taxon>
        <taxon>Chenopodiaceae</taxon>
        <taxon>Chenopodioideae</taxon>
        <taxon>Atripliceae</taxon>
        <taxon>Chenopodium</taxon>
    </lineage>
</organism>
<reference evidence="2" key="1">
    <citation type="journal article" date="2017" name="Nature">
        <title>The genome of Chenopodium quinoa.</title>
        <authorList>
            <person name="Jarvis D.E."/>
            <person name="Ho Y.S."/>
            <person name="Lightfoot D.J."/>
            <person name="Schmoeckel S.M."/>
            <person name="Li B."/>
            <person name="Borm T.J.A."/>
            <person name="Ohyanagi H."/>
            <person name="Mineta K."/>
            <person name="Michell C.T."/>
            <person name="Saber N."/>
            <person name="Kharbatia N.M."/>
            <person name="Rupper R.R."/>
            <person name="Sharp A.R."/>
            <person name="Dally N."/>
            <person name="Boughton B.A."/>
            <person name="Woo Y.H."/>
            <person name="Gao G."/>
            <person name="Schijlen E.G.W.M."/>
            <person name="Guo X."/>
            <person name="Momin A.A."/>
            <person name="Negrao S."/>
            <person name="Al-Babili S."/>
            <person name="Gehring C."/>
            <person name="Roessner U."/>
            <person name="Jung C."/>
            <person name="Murphy K."/>
            <person name="Arold S.T."/>
            <person name="Gojobori T."/>
            <person name="van der Linden C.G."/>
            <person name="van Loo E.N."/>
            <person name="Jellen E.N."/>
            <person name="Maughan P.J."/>
            <person name="Tester M."/>
        </authorList>
    </citation>
    <scope>NUCLEOTIDE SEQUENCE [LARGE SCALE GENOMIC DNA]</scope>
    <source>
        <strain evidence="2">cv. PI 614886</strain>
    </source>
</reference>
<sequence>MDALWKLEDKLKISTQKAVVLLICTSILVILVCLTIIFVVLKKKAAQRNKIACHDEFDEETESMIVYERSHSKCGLMEVRKALLGSACWSLAHKWNDESVVLGKQRMNVVSSCLKCLGCVGRSKMPVWQRPILMGERCELPRFSGLILYDERGRPITHHYDHHHHQYYQQEEAEFAGTTAALSIGNVGLLAADLLISSTGTEKSAPQTLFNLLSLSSNLLPNSQPWSLFAAVEEGPIELSPDTPSIFATNDDPTSFQVSTSVENWGEDGERKALSDLKSGLEEAISVNSLFKFRRGESR</sequence>
<keyword evidence="1" id="KW-0472">Membrane</keyword>
<evidence type="ECO:0000313" key="2">
    <source>
        <dbReference type="EnsemblPlants" id="AUR62013946-RA:cds"/>
    </source>
</evidence>
<feature type="transmembrane region" description="Helical" evidence="1">
    <location>
        <begin position="20"/>
        <end position="41"/>
    </location>
</feature>
<dbReference type="PANTHER" id="PTHR33237">
    <property type="entry name" value="F2P16.13 PROTEIN-RELATED"/>
    <property type="match status" value="1"/>
</dbReference>
<evidence type="ECO:0000313" key="3">
    <source>
        <dbReference type="Proteomes" id="UP000596660"/>
    </source>
</evidence>
<evidence type="ECO:0000256" key="1">
    <source>
        <dbReference type="SAM" id="Phobius"/>
    </source>
</evidence>
<keyword evidence="3" id="KW-1185">Reference proteome</keyword>
<dbReference type="AlphaFoldDB" id="A0A803LIZ9"/>
<keyword evidence="1" id="KW-1133">Transmembrane helix</keyword>
<keyword evidence="1" id="KW-0812">Transmembrane</keyword>
<accession>A0A803LIZ9</accession>
<protein>
    <submittedName>
        <fullName evidence="2">Uncharacterized protein</fullName>
    </submittedName>
</protein>
<proteinExistence type="predicted"/>
<dbReference type="Gramene" id="AUR62013946-RA">
    <property type="protein sequence ID" value="AUR62013946-RA:cds"/>
    <property type="gene ID" value="AUR62013946"/>
</dbReference>
<reference evidence="2" key="2">
    <citation type="submission" date="2021-03" db="UniProtKB">
        <authorList>
            <consortium name="EnsemblPlants"/>
        </authorList>
    </citation>
    <scope>IDENTIFICATION</scope>
</reference>
<dbReference type="EnsemblPlants" id="AUR62013946-RA">
    <property type="protein sequence ID" value="AUR62013946-RA:cds"/>
    <property type="gene ID" value="AUR62013946"/>
</dbReference>
<dbReference type="Proteomes" id="UP000596660">
    <property type="component" value="Unplaced"/>
</dbReference>